<dbReference type="Gene3D" id="3.40.50.300">
    <property type="entry name" value="P-loop containing nucleotide triphosphate hydrolases"/>
    <property type="match status" value="1"/>
</dbReference>
<dbReference type="GO" id="GO:0016226">
    <property type="term" value="P:iron-sulfur cluster assembly"/>
    <property type="evidence" value="ECO:0007669"/>
    <property type="project" value="InterPro"/>
</dbReference>
<dbReference type="GO" id="GO:0140663">
    <property type="term" value="F:ATP-dependent FeS chaperone activity"/>
    <property type="evidence" value="ECO:0007669"/>
    <property type="project" value="InterPro"/>
</dbReference>
<dbReference type="InterPro" id="IPR033756">
    <property type="entry name" value="YlxH/NBP35"/>
</dbReference>
<dbReference type="PANTHER" id="PTHR42961">
    <property type="entry name" value="IRON-SULFUR PROTEIN NUBPL"/>
    <property type="match status" value="1"/>
</dbReference>
<protein>
    <recommendedName>
        <fullName evidence="6">Iron-sulfur cluster carrier protein</fullName>
    </recommendedName>
</protein>
<dbReference type="GO" id="GO:0016887">
    <property type="term" value="F:ATP hydrolysis activity"/>
    <property type="evidence" value="ECO:0007669"/>
    <property type="project" value="UniProtKB-UniRule"/>
</dbReference>
<comment type="function">
    <text evidence="6">Binds and transfers iron-sulfur (Fe-S) clusters to target apoproteins. Can hydrolyze ATP.</text>
</comment>
<dbReference type="HAMAP" id="MF_02040">
    <property type="entry name" value="Mrp_NBP35"/>
    <property type="match status" value="1"/>
</dbReference>
<name>A0A520MUP3_9GAMM</name>
<sequence length="238" mass="26198">MGIKQIIAVASAKGGVGKSTICANLASHFAEDFKVGILDADIYGPNQHILFNVSDSKPEVITIDNKKSFIPIQINKIFLNSMGFILDNDKAAMWRGPMLSGAIKQLKDLTQWGDLDYLFIDMPPGTGDAYLTVAAEIKPNYVVLVTSQSRLAVQDTIKSKVMFDKLKIPILGIIDNMSYSTDLHSDEKIPDYPPLNLESEIGLKVLGSIPRAKDLANFNPNQPSPLFETIYNKLVKIT</sequence>
<gene>
    <name evidence="7" type="ORF">EVA98_00630</name>
</gene>
<dbReference type="PANTHER" id="PTHR42961:SF2">
    <property type="entry name" value="IRON-SULFUR PROTEIN NUBPL"/>
    <property type="match status" value="1"/>
</dbReference>
<keyword evidence="3 6" id="KW-0067">ATP-binding</keyword>
<reference evidence="7 8" key="1">
    <citation type="submission" date="2019-02" db="EMBL/GenBank/DDBJ databases">
        <title>Prokaryotic population dynamics and viral predation in marine succession experiment using metagenomics: the confinement effect.</title>
        <authorList>
            <person name="Haro-Moreno J.M."/>
            <person name="Rodriguez-Valera F."/>
            <person name="Lopez-Perez M."/>
        </authorList>
    </citation>
    <scope>NUCLEOTIDE SEQUENCE [LARGE SCALE GENOMIC DNA]</scope>
    <source>
        <strain evidence="7">MED-G165</strain>
    </source>
</reference>
<dbReference type="GO" id="GO:0051539">
    <property type="term" value="F:4 iron, 4 sulfur cluster binding"/>
    <property type="evidence" value="ECO:0007669"/>
    <property type="project" value="TreeGrafter"/>
</dbReference>
<dbReference type="InterPro" id="IPR044304">
    <property type="entry name" value="NUBPL-like"/>
</dbReference>
<evidence type="ECO:0000313" key="8">
    <source>
        <dbReference type="Proteomes" id="UP000316449"/>
    </source>
</evidence>
<keyword evidence="5 6" id="KW-0411">Iron-sulfur</keyword>
<keyword evidence="1 6" id="KW-0479">Metal-binding</keyword>
<keyword evidence="2 6" id="KW-0547">Nucleotide-binding</keyword>
<comment type="subunit">
    <text evidence="6">Homodimer.</text>
</comment>
<comment type="caution">
    <text evidence="7">The sequence shown here is derived from an EMBL/GenBank/DDBJ whole genome shotgun (WGS) entry which is preliminary data.</text>
</comment>
<dbReference type="GO" id="GO:0046872">
    <property type="term" value="F:metal ion binding"/>
    <property type="evidence" value="ECO:0007669"/>
    <property type="project" value="UniProtKB-KW"/>
</dbReference>
<organism evidence="7 8">
    <name type="scientific">SAR86 cluster bacterium</name>
    <dbReference type="NCBI Taxonomy" id="2030880"/>
    <lineage>
        <taxon>Bacteria</taxon>
        <taxon>Pseudomonadati</taxon>
        <taxon>Pseudomonadota</taxon>
        <taxon>Gammaproteobacteria</taxon>
        <taxon>SAR86 cluster</taxon>
    </lineage>
</organism>
<keyword evidence="4 6" id="KW-0408">Iron</keyword>
<feature type="binding site" evidence="6">
    <location>
        <begin position="12"/>
        <end position="19"/>
    </location>
    <ligand>
        <name>ATP</name>
        <dbReference type="ChEBI" id="CHEBI:30616"/>
    </ligand>
</feature>
<dbReference type="CDD" id="cd02037">
    <property type="entry name" value="Mrp_NBP35"/>
    <property type="match status" value="1"/>
</dbReference>
<evidence type="ECO:0000256" key="2">
    <source>
        <dbReference type="ARBA" id="ARBA00022741"/>
    </source>
</evidence>
<evidence type="ECO:0000256" key="3">
    <source>
        <dbReference type="ARBA" id="ARBA00022840"/>
    </source>
</evidence>
<keyword evidence="6" id="KW-0378">Hydrolase</keyword>
<evidence type="ECO:0000256" key="4">
    <source>
        <dbReference type="ARBA" id="ARBA00023004"/>
    </source>
</evidence>
<dbReference type="Proteomes" id="UP000316449">
    <property type="component" value="Unassembled WGS sequence"/>
</dbReference>
<comment type="similarity">
    <text evidence="6">Belongs to the Mrp/NBP35 ATP-binding proteins family.</text>
</comment>
<dbReference type="InterPro" id="IPR019591">
    <property type="entry name" value="Mrp/NBP35_ATP-bd"/>
</dbReference>
<evidence type="ECO:0000313" key="7">
    <source>
        <dbReference type="EMBL" id="RZO24941.1"/>
    </source>
</evidence>
<accession>A0A520MUP3</accession>
<dbReference type="InterPro" id="IPR027417">
    <property type="entry name" value="P-loop_NTPase"/>
</dbReference>
<evidence type="ECO:0000256" key="1">
    <source>
        <dbReference type="ARBA" id="ARBA00022723"/>
    </source>
</evidence>
<dbReference type="EMBL" id="SHBK01000004">
    <property type="protein sequence ID" value="RZO24941.1"/>
    <property type="molecule type" value="Genomic_DNA"/>
</dbReference>
<dbReference type="Pfam" id="PF10609">
    <property type="entry name" value="ParA"/>
    <property type="match status" value="1"/>
</dbReference>
<dbReference type="SUPFAM" id="SSF52540">
    <property type="entry name" value="P-loop containing nucleoside triphosphate hydrolases"/>
    <property type="match status" value="1"/>
</dbReference>
<evidence type="ECO:0000256" key="5">
    <source>
        <dbReference type="ARBA" id="ARBA00023014"/>
    </source>
</evidence>
<proteinExistence type="inferred from homology"/>
<evidence type="ECO:0000256" key="6">
    <source>
        <dbReference type="HAMAP-Rule" id="MF_02040"/>
    </source>
</evidence>
<dbReference type="GO" id="GO:0005524">
    <property type="term" value="F:ATP binding"/>
    <property type="evidence" value="ECO:0007669"/>
    <property type="project" value="UniProtKB-UniRule"/>
</dbReference>
<dbReference type="AlphaFoldDB" id="A0A520MUP3"/>